<dbReference type="InterPro" id="IPR029058">
    <property type="entry name" value="AB_hydrolase_fold"/>
</dbReference>
<dbReference type="InterPro" id="IPR050228">
    <property type="entry name" value="Carboxylesterase_BioH"/>
</dbReference>
<dbReference type="PANTHER" id="PTHR43194:SF2">
    <property type="entry name" value="PEROXISOMAL MEMBRANE PROTEIN LPX1"/>
    <property type="match status" value="1"/>
</dbReference>
<name>A0A6J7I2N1_9ZZZZ</name>
<proteinExistence type="predicted"/>
<dbReference type="InterPro" id="IPR000073">
    <property type="entry name" value="AB_hydrolase_1"/>
</dbReference>
<accession>A0A6J7I2N1</accession>
<dbReference type="EMBL" id="CAFBMX010000003">
    <property type="protein sequence ID" value="CAB4925068.1"/>
    <property type="molecule type" value="Genomic_DNA"/>
</dbReference>
<dbReference type="AlphaFoldDB" id="A0A6J7I2N1"/>
<dbReference type="PRINTS" id="PR00111">
    <property type="entry name" value="ABHYDROLASE"/>
</dbReference>
<protein>
    <submittedName>
        <fullName evidence="2">Unannotated protein</fullName>
    </submittedName>
</protein>
<feature type="domain" description="AB hydrolase-1" evidence="1">
    <location>
        <begin position="16"/>
        <end position="182"/>
    </location>
</feature>
<organism evidence="2">
    <name type="scientific">freshwater metagenome</name>
    <dbReference type="NCBI Taxonomy" id="449393"/>
    <lineage>
        <taxon>unclassified sequences</taxon>
        <taxon>metagenomes</taxon>
        <taxon>ecological metagenomes</taxon>
    </lineage>
</organism>
<evidence type="ECO:0000313" key="2">
    <source>
        <dbReference type="EMBL" id="CAB4925068.1"/>
    </source>
</evidence>
<gene>
    <name evidence="2" type="ORF">UFOPK3674_00797</name>
</gene>
<dbReference type="Pfam" id="PF00561">
    <property type="entry name" value="Abhydrolase_1"/>
    <property type="match status" value="1"/>
</dbReference>
<reference evidence="2" key="1">
    <citation type="submission" date="2020-05" db="EMBL/GenBank/DDBJ databases">
        <authorList>
            <person name="Chiriac C."/>
            <person name="Salcher M."/>
            <person name="Ghai R."/>
            <person name="Kavagutti S V."/>
        </authorList>
    </citation>
    <scope>NUCLEOTIDE SEQUENCE</scope>
</reference>
<sequence length="269" mass="28182">MDTPVLHVVDAGSGLPLVLLHGLTATHRYVVMGSRALERADHRVIAFDARGHGASAPAALPEDYGYDALTADLLRVLDDCGVDRAVLVGASMGAHTALRAALERPERVAGLVVITPAFDERSHLDPAVLARWDALSAGLRAGGVDEFVHAYGPPAGDTRWAETIERVLRQRLSAHEHPDAVADALMHVPRSAPFAAIAELEQIAVPTLVVGDQDDPDPGHPLAVAQAYAAAIPGAQLVVEEPGASPIPWQGGQLSALIAELAARAAWNG</sequence>
<dbReference type="SUPFAM" id="SSF53474">
    <property type="entry name" value="alpha/beta-Hydrolases"/>
    <property type="match status" value="1"/>
</dbReference>
<evidence type="ECO:0000259" key="1">
    <source>
        <dbReference type="Pfam" id="PF00561"/>
    </source>
</evidence>
<dbReference type="Gene3D" id="3.40.50.1820">
    <property type="entry name" value="alpha/beta hydrolase"/>
    <property type="match status" value="1"/>
</dbReference>
<dbReference type="PANTHER" id="PTHR43194">
    <property type="entry name" value="HYDROLASE ALPHA/BETA FOLD FAMILY"/>
    <property type="match status" value="1"/>
</dbReference>